<reference evidence="1 2" key="1">
    <citation type="submission" date="2023-04" db="EMBL/GenBank/DDBJ databases">
        <title>Halomonas strains isolated from rhizosphere soil.</title>
        <authorList>
            <person name="Xu L."/>
            <person name="Sun J.-Q."/>
        </authorList>
    </citation>
    <scope>NUCLEOTIDE SEQUENCE [LARGE SCALE GENOMIC DNA]</scope>
    <source>
        <strain evidence="1 2">LN1S58</strain>
    </source>
</reference>
<proteinExistence type="predicted"/>
<name>A0ABT6VLN3_9GAMM</name>
<dbReference type="Pfam" id="PF14907">
    <property type="entry name" value="NTP_transf_5"/>
    <property type="match status" value="1"/>
</dbReference>
<gene>
    <name evidence="1" type="ORF">QLQ84_10350</name>
</gene>
<keyword evidence="2" id="KW-1185">Reference proteome</keyword>
<organism evidence="1 2">
    <name type="scientific">Halomonas kalidii</name>
    <dbReference type="NCBI Taxonomy" id="3043293"/>
    <lineage>
        <taxon>Bacteria</taxon>
        <taxon>Pseudomonadati</taxon>
        <taxon>Pseudomonadota</taxon>
        <taxon>Gammaproteobacteria</taxon>
        <taxon>Oceanospirillales</taxon>
        <taxon>Halomonadaceae</taxon>
        <taxon>Halomonas</taxon>
    </lineage>
</organism>
<sequence>MPIRSTLPALDPALQLLLLLARLELSEEQEASARALCARIDDWPGLAQQANQRFVLPLAYRHLLRLAPENLPPEQLDAMKGRSLAVVKLNLLVAAAQHRLQTELLIPLEVPHVFFKGPSLAARYYDDPALRFSRDIDLLVPPERLVLLLEAALSKGYVSLMPKGLTTKREGLAYAAGAHHVFSLLSPDGVPIDLHQQIDCSGTIYATQQLLDGAESFVAGDAEIPVMSTAELFVYICLHHSKHHWSHLHWLVDLDAIQRHPSFTLEASRDLAARRNLTTTLEACLAMHRALAASEPWKASVSGHGRAMLGACLMALQGGPEVELAMGRTRAAPDFAFAWQASTKHRLHGRMQGVAKLLRPTYADYHLWPLPPRWQWIYRLTCPFQKLHSRITTGRWRS</sequence>
<dbReference type="Proteomes" id="UP001244242">
    <property type="component" value="Unassembled WGS sequence"/>
</dbReference>
<dbReference type="InterPro" id="IPR039498">
    <property type="entry name" value="NTP_transf_5"/>
</dbReference>
<accession>A0ABT6VLN3</accession>
<evidence type="ECO:0000313" key="1">
    <source>
        <dbReference type="EMBL" id="MDI5934187.1"/>
    </source>
</evidence>
<dbReference type="EMBL" id="JASCQO010000035">
    <property type="protein sequence ID" value="MDI5934187.1"/>
    <property type="molecule type" value="Genomic_DNA"/>
</dbReference>
<comment type="caution">
    <text evidence="1">The sequence shown here is derived from an EMBL/GenBank/DDBJ whole genome shotgun (WGS) entry which is preliminary data.</text>
</comment>
<dbReference type="RefSeq" id="WP_282721658.1">
    <property type="nucleotide sequence ID" value="NZ_JASCQO010000035.1"/>
</dbReference>
<evidence type="ECO:0000313" key="2">
    <source>
        <dbReference type="Proteomes" id="UP001244242"/>
    </source>
</evidence>
<protein>
    <submittedName>
        <fullName evidence="1">Nucleotidyltransferase family protein</fullName>
    </submittedName>
</protein>